<gene>
    <name evidence="3" type="ORF">SAMN05192529_12544</name>
</gene>
<dbReference type="Gene3D" id="1.25.40.10">
    <property type="entry name" value="Tetratricopeptide repeat domain"/>
    <property type="match status" value="1"/>
</dbReference>
<dbReference type="AlphaFoldDB" id="A0A1H4BYW2"/>
<protein>
    <submittedName>
        <fullName evidence="3">Por secretion system C-terminal sorting domain-containing protein</fullName>
    </submittedName>
</protein>
<feature type="signal peptide" evidence="1">
    <location>
        <begin position="1"/>
        <end position="20"/>
    </location>
</feature>
<feature type="chain" id="PRO_5011553129" evidence="1">
    <location>
        <begin position="21"/>
        <end position="433"/>
    </location>
</feature>
<dbReference type="EMBL" id="FNQY01000025">
    <property type="protein sequence ID" value="SEA53032.1"/>
    <property type="molecule type" value="Genomic_DNA"/>
</dbReference>
<dbReference type="PANTHER" id="PTHR11102">
    <property type="entry name" value="SEL-1-LIKE PROTEIN"/>
    <property type="match status" value="1"/>
</dbReference>
<dbReference type="InterPro" id="IPR006597">
    <property type="entry name" value="Sel1-like"/>
</dbReference>
<dbReference type="OrthoDB" id="1045962at2"/>
<dbReference type="Pfam" id="PF08238">
    <property type="entry name" value="Sel1"/>
    <property type="match status" value="3"/>
</dbReference>
<accession>A0A1H4BYW2</accession>
<dbReference type="SMART" id="SM00671">
    <property type="entry name" value="SEL1"/>
    <property type="match status" value="3"/>
</dbReference>
<evidence type="ECO:0000259" key="2">
    <source>
        <dbReference type="Pfam" id="PF18962"/>
    </source>
</evidence>
<dbReference type="Pfam" id="PF18962">
    <property type="entry name" value="Por_Secre_tail"/>
    <property type="match status" value="1"/>
</dbReference>
<proteinExistence type="predicted"/>
<keyword evidence="4" id="KW-1185">Reference proteome</keyword>
<keyword evidence="1" id="KW-0732">Signal</keyword>
<organism evidence="3 4">
    <name type="scientific">Arachidicoccus rhizosphaerae</name>
    <dbReference type="NCBI Taxonomy" id="551991"/>
    <lineage>
        <taxon>Bacteria</taxon>
        <taxon>Pseudomonadati</taxon>
        <taxon>Bacteroidota</taxon>
        <taxon>Chitinophagia</taxon>
        <taxon>Chitinophagales</taxon>
        <taxon>Chitinophagaceae</taxon>
        <taxon>Arachidicoccus</taxon>
    </lineage>
</organism>
<dbReference type="InterPro" id="IPR011990">
    <property type="entry name" value="TPR-like_helical_dom_sf"/>
</dbReference>
<dbReference type="GO" id="GO:0036503">
    <property type="term" value="P:ERAD pathway"/>
    <property type="evidence" value="ECO:0007669"/>
    <property type="project" value="TreeGrafter"/>
</dbReference>
<dbReference type="Proteomes" id="UP000199041">
    <property type="component" value="Unassembled WGS sequence"/>
</dbReference>
<dbReference type="InterPro" id="IPR050767">
    <property type="entry name" value="Sel1_AlgK"/>
</dbReference>
<name>A0A1H4BYW2_9BACT</name>
<reference evidence="3 4" key="1">
    <citation type="submission" date="2016-10" db="EMBL/GenBank/DDBJ databases">
        <authorList>
            <person name="de Groot N.N."/>
        </authorList>
    </citation>
    <scope>NUCLEOTIDE SEQUENCE [LARGE SCALE GENOMIC DNA]</scope>
    <source>
        <strain evidence="3 4">Vu-144</strain>
    </source>
</reference>
<evidence type="ECO:0000313" key="3">
    <source>
        <dbReference type="EMBL" id="SEA53032.1"/>
    </source>
</evidence>
<evidence type="ECO:0000313" key="4">
    <source>
        <dbReference type="Proteomes" id="UP000199041"/>
    </source>
</evidence>
<evidence type="ECO:0000256" key="1">
    <source>
        <dbReference type="SAM" id="SignalP"/>
    </source>
</evidence>
<dbReference type="NCBIfam" id="TIGR04183">
    <property type="entry name" value="Por_Secre_tail"/>
    <property type="match status" value="1"/>
</dbReference>
<dbReference type="InterPro" id="IPR026444">
    <property type="entry name" value="Secre_tail"/>
</dbReference>
<dbReference type="RefSeq" id="WP_091400579.1">
    <property type="nucleotide sequence ID" value="NZ_FNQY01000025.1"/>
</dbReference>
<dbReference type="STRING" id="551991.SAMN05192529_12544"/>
<dbReference type="SUPFAM" id="SSF81901">
    <property type="entry name" value="HCP-like"/>
    <property type="match status" value="1"/>
</dbReference>
<feature type="domain" description="Secretion system C-terminal sorting" evidence="2">
    <location>
        <begin position="354"/>
        <end position="426"/>
    </location>
</feature>
<dbReference type="PANTHER" id="PTHR11102:SF147">
    <property type="entry name" value="SEL1L ADAPTOR SUBUNIT OF ERAD E3 UBIQUITIN LIGASE"/>
    <property type="match status" value="1"/>
</dbReference>
<sequence length="433" mass="48189">MRITLLLLLLSVFYSSVLNAQVSIRTSITKALEKRSSTALEVYREGVKYLKNGPNDYEKAFLSFKTAANMGDDQACFATAYCLFKGIGCNQQYEQAVQLFREGAIKGRDNSMYFLGLAFKNNYGIQRDEDSAKYWLGRAATLGYKQAIEELKTTEAENANNIAAILMEKINRAKSPKLATLNEFKRVEGGIPSKRLIAGTYQGYTLHYDWSGKYLISSTPLKLVLQDFPKGTSDSISGTWTDKTVSPIQLSGYLTGDSVLFEHTSYKVIDHYSWGKPINYDFKSATLSLTQSGDSVYLSGMLSLFSPDRNEPSKPTLIALVRNNAIAKSLRDSLGNQELDDISSSSNVISSVRVYPNPFSTAFTSEFILKEDASIQLALYNMVGDRVYTKDKTPLKAGKYAILISPGRLASGMYILKLLLEDGRNVDLKVIRR</sequence>